<dbReference type="NCBIfam" id="NF041077">
    <property type="entry name" value="tRNAmeth_TrmJ_Sulfolob"/>
    <property type="match status" value="1"/>
</dbReference>
<dbReference type="RefSeq" id="WP_156005124.1">
    <property type="nucleotide sequence ID" value="NZ_CP045483.1"/>
</dbReference>
<dbReference type="KEGG" id="sazo:D1868_02095"/>
<evidence type="ECO:0000256" key="1">
    <source>
        <dbReference type="ARBA" id="ARBA00007228"/>
    </source>
</evidence>
<dbReference type="CDD" id="cd18093">
    <property type="entry name" value="SpoU-like_TrmJ"/>
    <property type="match status" value="1"/>
</dbReference>
<evidence type="ECO:0000313" key="6">
    <source>
        <dbReference type="EMBL" id="QGR18894.1"/>
    </source>
</evidence>
<feature type="domain" description="tRNA/rRNA methyltransferase SpoU type" evidence="5">
    <location>
        <begin position="2"/>
        <end position="151"/>
    </location>
</feature>
<sequence length="242" mass="27742">MIRLIVVEPEGAYNVGFIARLVKNFSVDEFYLVNPKCNMQEAINFSAQGREILEKKAVIVSNYDDTIKDLDIKIATSSIADNEGDLLRKSIKPWDLDRFIENNKKIGLIFGRESVGLTREEIMKADFLLHIPGNPEYPVLNLSHAVGIILYEVFKLRNVKNTEKNEDERISSESIKLLDYYSKKIVDILKRSEGDENMYIALKRVLLKGVSDEVEARTVIRLLRKIYVKVNIAEGKSEDEME</sequence>
<dbReference type="GO" id="GO:0002128">
    <property type="term" value="P:tRNA nucleoside ribose methylation"/>
    <property type="evidence" value="ECO:0007669"/>
    <property type="project" value="TreeGrafter"/>
</dbReference>
<evidence type="ECO:0000256" key="3">
    <source>
        <dbReference type="ARBA" id="ARBA00022679"/>
    </source>
</evidence>
<proteinExistence type="inferred from homology"/>
<evidence type="ECO:0000259" key="5">
    <source>
        <dbReference type="Pfam" id="PF00588"/>
    </source>
</evidence>
<dbReference type="GO" id="GO:0008173">
    <property type="term" value="F:RNA methyltransferase activity"/>
    <property type="evidence" value="ECO:0007669"/>
    <property type="project" value="InterPro"/>
</dbReference>
<dbReference type="PANTHER" id="PTHR42786">
    <property type="entry name" value="TRNA/RRNA METHYLTRANSFERASE"/>
    <property type="match status" value="1"/>
</dbReference>
<dbReference type="InterPro" id="IPR001537">
    <property type="entry name" value="SpoU_MeTrfase"/>
</dbReference>
<dbReference type="PIRSF" id="PIRSF004808">
    <property type="entry name" value="LasT"/>
    <property type="match status" value="1"/>
</dbReference>
<dbReference type="Proteomes" id="UP000423396">
    <property type="component" value="Chromosome"/>
</dbReference>
<reference evidence="6 7" key="1">
    <citation type="submission" date="2019-10" db="EMBL/GenBank/DDBJ databases">
        <title>Genome Sequences from Six Type Strain Members of the Archaeal Family Sulfolobaceae: Acidianus ambivalens, Acidianus infernus, Metallosphaera prunae, Stygiolobus azoricus, Sulfolobus metallicus, and Sulfurisphaera ohwakuensis.</title>
        <authorList>
            <person name="Counts J.A."/>
            <person name="Kelly R.M."/>
        </authorList>
    </citation>
    <scope>NUCLEOTIDE SEQUENCE [LARGE SCALE GENOMIC DNA]</scope>
    <source>
        <strain evidence="6 7">FC6</strain>
    </source>
</reference>
<dbReference type="InterPro" id="IPR053648">
    <property type="entry name" value="tRNA_Cytidine-2'-O-MTase"/>
</dbReference>
<protein>
    <submittedName>
        <fullName evidence="6">RNA methyltransferase</fullName>
    </submittedName>
</protein>
<keyword evidence="2 6" id="KW-0489">Methyltransferase</keyword>
<organism evidence="6 7">
    <name type="scientific">Stygiolobus azoricus</name>
    <dbReference type="NCBI Taxonomy" id="41675"/>
    <lineage>
        <taxon>Archaea</taxon>
        <taxon>Thermoproteota</taxon>
        <taxon>Thermoprotei</taxon>
        <taxon>Sulfolobales</taxon>
        <taxon>Sulfolobaceae</taxon>
        <taxon>Stygiolobus</taxon>
    </lineage>
</organism>
<dbReference type="OrthoDB" id="372184at2157"/>
<dbReference type="InterPro" id="IPR029028">
    <property type="entry name" value="Alpha/beta_knot_MTases"/>
</dbReference>
<dbReference type="GO" id="GO:0003723">
    <property type="term" value="F:RNA binding"/>
    <property type="evidence" value="ECO:0007669"/>
    <property type="project" value="InterPro"/>
</dbReference>
<gene>
    <name evidence="6" type="ORF">D1868_02095</name>
</gene>
<dbReference type="PANTHER" id="PTHR42786:SF2">
    <property type="entry name" value="TRNA (CYTIDINE_URIDINE-2'-O-)-METHYLTRANSFERASE TRMJ"/>
    <property type="match status" value="1"/>
</dbReference>
<evidence type="ECO:0000256" key="2">
    <source>
        <dbReference type="ARBA" id="ARBA00022603"/>
    </source>
</evidence>
<dbReference type="EMBL" id="CP045483">
    <property type="protein sequence ID" value="QGR18894.1"/>
    <property type="molecule type" value="Genomic_DNA"/>
</dbReference>
<accession>A0A650CLZ0</accession>
<dbReference type="InterPro" id="IPR004384">
    <property type="entry name" value="RNA_MeTrfase_TrmJ/LasT"/>
</dbReference>
<dbReference type="GeneID" id="42797827"/>
<dbReference type="InterPro" id="IPR029026">
    <property type="entry name" value="tRNA_m1G_MTases_N"/>
</dbReference>
<dbReference type="AlphaFoldDB" id="A0A650CLZ0"/>
<keyword evidence="7" id="KW-1185">Reference proteome</keyword>
<dbReference type="SUPFAM" id="SSF75217">
    <property type="entry name" value="alpha/beta knot"/>
    <property type="match status" value="1"/>
</dbReference>
<dbReference type="Gene3D" id="3.40.1280.10">
    <property type="match status" value="1"/>
</dbReference>
<keyword evidence="4" id="KW-0949">S-adenosyl-L-methionine</keyword>
<evidence type="ECO:0000313" key="7">
    <source>
        <dbReference type="Proteomes" id="UP000423396"/>
    </source>
</evidence>
<dbReference type="Pfam" id="PF00588">
    <property type="entry name" value="SpoU_methylase"/>
    <property type="match status" value="1"/>
</dbReference>
<comment type="similarity">
    <text evidence="1">Belongs to the class IV-like SAM-binding methyltransferase superfamily. RNA methyltransferase TrmH family.</text>
</comment>
<evidence type="ECO:0000256" key="4">
    <source>
        <dbReference type="ARBA" id="ARBA00022691"/>
    </source>
</evidence>
<keyword evidence="3 6" id="KW-0808">Transferase</keyword>
<dbReference type="GO" id="GO:0005829">
    <property type="term" value="C:cytosol"/>
    <property type="evidence" value="ECO:0007669"/>
    <property type="project" value="TreeGrafter"/>
</dbReference>
<name>A0A650CLZ0_9CREN</name>